<dbReference type="GO" id="GO:0009113">
    <property type="term" value="P:purine nucleobase biosynthetic process"/>
    <property type="evidence" value="ECO:0007669"/>
    <property type="project" value="InterPro"/>
</dbReference>
<dbReference type="FunFam" id="3.90.600.10:FF:000001">
    <property type="entry name" value="Trifunctional purine biosynthetic protein adenosine-3"/>
    <property type="match status" value="1"/>
</dbReference>
<dbReference type="NCBIfam" id="TIGR00877">
    <property type="entry name" value="purD"/>
    <property type="match status" value="1"/>
</dbReference>
<evidence type="ECO:0000256" key="3">
    <source>
        <dbReference type="ARBA" id="ARBA00005174"/>
    </source>
</evidence>
<evidence type="ECO:0000256" key="7">
    <source>
        <dbReference type="ARBA" id="ARBA00022741"/>
    </source>
</evidence>
<dbReference type="FunFam" id="3.40.50.20:FF:000006">
    <property type="entry name" value="Phosphoribosylamine--glycine ligase, chloroplastic"/>
    <property type="match status" value="1"/>
</dbReference>
<dbReference type="Gene3D" id="3.90.600.10">
    <property type="entry name" value="Phosphoribosylglycinamide synthetase, C-terminal domain"/>
    <property type="match status" value="1"/>
</dbReference>
<dbReference type="InterPro" id="IPR013815">
    <property type="entry name" value="ATP_grasp_subdomain_1"/>
</dbReference>
<evidence type="ECO:0000313" key="17">
    <source>
        <dbReference type="EMBL" id="KKC36512.1"/>
    </source>
</evidence>
<dbReference type="PATRIC" id="fig|1293439.3.peg.2601"/>
<dbReference type="InterPro" id="IPR011761">
    <property type="entry name" value="ATP-grasp"/>
</dbReference>
<dbReference type="STRING" id="1293439.WH87_14300"/>
<gene>
    <name evidence="14" type="primary">purD</name>
    <name evidence="17" type="ORF">WH87_14300</name>
</gene>
<dbReference type="Gene3D" id="3.40.50.20">
    <property type="match status" value="1"/>
</dbReference>
<dbReference type="InterPro" id="IPR020562">
    <property type="entry name" value="PRibGlycinamide_synth_N"/>
</dbReference>
<dbReference type="PROSITE" id="PS50975">
    <property type="entry name" value="ATP_GRASP"/>
    <property type="match status" value="1"/>
</dbReference>
<dbReference type="HAMAP" id="MF_00138">
    <property type="entry name" value="GARS"/>
    <property type="match status" value="1"/>
</dbReference>
<accession>A0A0F5Q6E3</accession>
<dbReference type="Gene3D" id="3.30.470.20">
    <property type="entry name" value="ATP-grasp fold, B domain"/>
    <property type="match status" value="1"/>
</dbReference>
<dbReference type="InterPro" id="IPR020560">
    <property type="entry name" value="PRibGlycinamide_synth_C-dom"/>
</dbReference>
<reference evidence="17 18" key="1">
    <citation type="submission" date="2015-03" db="EMBL/GenBank/DDBJ databases">
        <authorList>
            <person name="Lepp D."/>
            <person name="Hassan Y.I."/>
            <person name="Li X.-Z."/>
            <person name="Zhou T."/>
        </authorList>
    </citation>
    <scope>NUCLEOTIDE SEQUENCE [LARGE SCALE GENOMIC DNA]</scope>
    <source>
        <strain evidence="17 18">E84</strain>
    </source>
</reference>
<dbReference type="SUPFAM" id="SSF56059">
    <property type="entry name" value="Glutathione synthetase ATP-binding domain-like"/>
    <property type="match status" value="1"/>
</dbReference>
<comment type="cofactor">
    <cofactor evidence="1">
        <name>Mn(2+)</name>
        <dbReference type="ChEBI" id="CHEBI:29035"/>
    </cofactor>
</comment>
<evidence type="ECO:0000256" key="13">
    <source>
        <dbReference type="ARBA" id="ARBA00042864"/>
    </source>
</evidence>
<dbReference type="Pfam" id="PF02844">
    <property type="entry name" value="GARS_N"/>
    <property type="match status" value="1"/>
</dbReference>
<evidence type="ECO:0000256" key="12">
    <source>
        <dbReference type="ARBA" id="ARBA00042242"/>
    </source>
</evidence>
<dbReference type="OrthoDB" id="9807240at2"/>
<dbReference type="Proteomes" id="UP000033411">
    <property type="component" value="Unassembled WGS sequence"/>
</dbReference>
<organism evidence="17 18">
    <name type="scientific">Devosia epidermidihirudinis</name>
    <dbReference type="NCBI Taxonomy" id="1293439"/>
    <lineage>
        <taxon>Bacteria</taxon>
        <taxon>Pseudomonadati</taxon>
        <taxon>Pseudomonadota</taxon>
        <taxon>Alphaproteobacteria</taxon>
        <taxon>Hyphomicrobiales</taxon>
        <taxon>Devosiaceae</taxon>
        <taxon>Devosia</taxon>
    </lineage>
</organism>
<keyword evidence="10" id="KW-0464">Manganese</keyword>
<dbReference type="RefSeq" id="WP_046138839.1">
    <property type="nucleotide sequence ID" value="NZ_LANJ01000023.1"/>
</dbReference>
<sequence>MRVLVIGSGGREHALAWKIAQSPLLTKLFIAPGNGGTGAVAENVVIDITDHQAVVNFCKLMAIDFVVVGPDAQVVAGLGDDVRAAGITCFCPSKAAGQLEGSKGFTKALCDEMNIPTAGYGRFDNEADALAYLYTRGAPIVIKADGLAAGKGVTVAMNVEDAEEAIIDCFAGAFGASGAEVVIEEFMEGEEVSLFVLCDGTNILPLTTAQDHKRAFEGDTGPNTGGMGAYSPAPVMTLGIYEETLERVIWPTVRGLAARGTPYQGVLYAGLMLTDQGPKLVEYNARFGDPETQVMMMRMESDLLPLLHAVATGTLADHDVRWKDQFALTVIMATEGYPGAYGKGSEIKGAEGIDSDTIHVFHAGTRRDGKRLLAAGGRVLNVTALGKDIREAQERAYAGVDQIVWPEGFCRRDIGWRELARTAPRA</sequence>
<dbReference type="PANTHER" id="PTHR43472">
    <property type="entry name" value="PHOSPHORIBOSYLAMINE--GLYCINE LIGASE"/>
    <property type="match status" value="1"/>
</dbReference>
<dbReference type="InterPro" id="IPR020561">
    <property type="entry name" value="PRibGlycinamid_synth_ATP-grasp"/>
</dbReference>
<dbReference type="GO" id="GO:0046872">
    <property type="term" value="F:metal ion binding"/>
    <property type="evidence" value="ECO:0007669"/>
    <property type="project" value="UniProtKB-KW"/>
</dbReference>
<comment type="pathway">
    <text evidence="3 14">Purine metabolism; IMP biosynthesis via de novo pathway; N(1)-(5-phospho-D-ribosyl)glycinamide from 5-phospho-alpha-D-ribose 1-diphosphate: step 2/2.</text>
</comment>
<dbReference type="SUPFAM" id="SSF52440">
    <property type="entry name" value="PreATP-grasp domain"/>
    <property type="match status" value="1"/>
</dbReference>
<comment type="similarity">
    <text evidence="11 14">Belongs to the GARS family.</text>
</comment>
<dbReference type="GO" id="GO:0004637">
    <property type="term" value="F:phosphoribosylamine-glycine ligase activity"/>
    <property type="evidence" value="ECO:0007669"/>
    <property type="project" value="UniProtKB-UniRule"/>
</dbReference>
<dbReference type="UniPathway" id="UPA00074">
    <property type="reaction ID" value="UER00125"/>
</dbReference>
<dbReference type="EMBL" id="LANJ01000023">
    <property type="protein sequence ID" value="KKC36512.1"/>
    <property type="molecule type" value="Genomic_DNA"/>
</dbReference>
<dbReference type="PROSITE" id="PS00184">
    <property type="entry name" value="GARS"/>
    <property type="match status" value="1"/>
</dbReference>
<evidence type="ECO:0000256" key="5">
    <source>
        <dbReference type="ARBA" id="ARBA00022598"/>
    </source>
</evidence>
<evidence type="ECO:0000256" key="15">
    <source>
        <dbReference type="PROSITE-ProRule" id="PRU00409"/>
    </source>
</evidence>
<dbReference type="InterPro" id="IPR037123">
    <property type="entry name" value="PRibGlycinamide_synth_C_sf"/>
</dbReference>
<proteinExistence type="inferred from homology"/>
<dbReference type="EC" id="6.3.4.13" evidence="4 14"/>
<dbReference type="InterPro" id="IPR016185">
    <property type="entry name" value="PreATP-grasp_dom_sf"/>
</dbReference>
<dbReference type="PANTHER" id="PTHR43472:SF1">
    <property type="entry name" value="PHOSPHORIBOSYLAMINE--GLYCINE LIGASE, CHLOROPLASTIC"/>
    <property type="match status" value="1"/>
</dbReference>
<dbReference type="InterPro" id="IPR000115">
    <property type="entry name" value="PRibGlycinamide_synth"/>
</dbReference>
<evidence type="ECO:0000256" key="2">
    <source>
        <dbReference type="ARBA" id="ARBA00001946"/>
    </source>
</evidence>
<feature type="domain" description="ATP-grasp" evidence="16">
    <location>
        <begin position="107"/>
        <end position="312"/>
    </location>
</feature>
<evidence type="ECO:0000256" key="14">
    <source>
        <dbReference type="HAMAP-Rule" id="MF_00138"/>
    </source>
</evidence>
<evidence type="ECO:0000256" key="9">
    <source>
        <dbReference type="ARBA" id="ARBA00022840"/>
    </source>
</evidence>
<evidence type="ECO:0000256" key="8">
    <source>
        <dbReference type="ARBA" id="ARBA00022755"/>
    </source>
</evidence>
<evidence type="ECO:0000256" key="6">
    <source>
        <dbReference type="ARBA" id="ARBA00022723"/>
    </source>
</evidence>
<comment type="caution">
    <text evidence="17">The sequence shown here is derived from an EMBL/GenBank/DDBJ whole genome shotgun (WGS) entry which is preliminary data.</text>
</comment>
<evidence type="ECO:0000313" key="18">
    <source>
        <dbReference type="Proteomes" id="UP000033411"/>
    </source>
</evidence>
<evidence type="ECO:0000259" key="16">
    <source>
        <dbReference type="PROSITE" id="PS50975"/>
    </source>
</evidence>
<dbReference type="SMART" id="SM01210">
    <property type="entry name" value="GARS_C"/>
    <property type="match status" value="1"/>
</dbReference>
<dbReference type="AlphaFoldDB" id="A0A0F5Q6E3"/>
<keyword evidence="9 15" id="KW-0067">ATP-binding</keyword>
<dbReference type="GO" id="GO:0006189">
    <property type="term" value="P:'de novo' IMP biosynthetic process"/>
    <property type="evidence" value="ECO:0007669"/>
    <property type="project" value="UniProtKB-UniRule"/>
</dbReference>
<comment type="catalytic activity">
    <reaction evidence="14">
        <text>5-phospho-beta-D-ribosylamine + glycine + ATP = N(1)-(5-phospho-beta-D-ribosyl)glycinamide + ADP + phosphate + H(+)</text>
        <dbReference type="Rhea" id="RHEA:17453"/>
        <dbReference type="ChEBI" id="CHEBI:15378"/>
        <dbReference type="ChEBI" id="CHEBI:30616"/>
        <dbReference type="ChEBI" id="CHEBI:43474"/>
        <dbReference type="ChEBI" id="CHEBI:57305"/>
        <dbReference type="ChEBI" id="CHEBI:58681"/>
        <dbReference type="ChEBI" id="CHEBI:143788"/>
        <dbReference type="ChEBI" id="CHEBI:456216"/>
        <dbReference type="EC" id="6.3.4.13"/>
    </reaction>
</comment>
<keyword evidence="18" id="KW-1185">Reference proteome</keyword>
<dbReference type="Pfam" id="PF01071">
    <property type="entry name" value="GARS_A"/>
    <property type="match status" value="1"/>
</dbReference>
<evidence type="ECO:0000256" key="10">
    <source>
        <dbReference type="ARBA" id="ARBA00023211"/>
    </source>
</evidence>
<dbReference type="InterPro" id="IPR011054">
    <property type="entry name" value="Rudment_hybrid_motif"/>
</dbReference>
<dbReference type="Pfam" id="PF02843">
    <property type="entry name" value="GARS_C"/>
    <property type="match status" value="1"/>
</dbReference>
<dbReference type="SMART" id="SM01209">
    <property type="entry name" value="GARS_A"/>
    <property type="match status" value="1"/>
</dbReference>
<protein>
    <recommendedName>
        <fullName evidence="4 14">Phosphoribosylamine--glycine ligase</fullName>
        <ecNumber evidence="4 14">6.3.4.13</ecNumber>
    </recommendedName>
    <alternativeName>
        <fullName evidence="14">GARS</fullName>
    </alternativeName>
    <alternativeName>
        <fullName evidence="12 14">Glycinamide ribonucleotide synthetase</fullName>
    </alternativeName>
    <alternativeName>
        <fullName evidence="13 14">Phosphoribosylglycinamide synthetase</fullName>
    </alternativeName>
</protein>
<dbReference type="InterPro" id="IPR020559">
    <property type="entry name" value="PRibGlycinamide_synth_CS"/>
</dbReference>
<dbReference type="SUPFAM" id="SSF51246">
    <property type="entry name" value="Rudiment single hybrid motif"/>
    <property type="match status" value="1"/>
</dbReference>
<evidence type="ECO:0000256" key="4">
    <source>
        <dbReference type="ARBA" id="ARBA00013255"/>
    </source>
</evidence>
<dbReference type="Gene3D" id="3.30.1490.20">
    <property type="entry name" value="ATP-grasp fold, A domain"/>
    <property type="match status" value="1"/>
</dbReference>
<dbReference type="GO" id="GO:0005524">
    <property type="term" value="F:ATP binding"/>
    <property type="evidence" value="ECO:0007669"/>
    <property type="project" value="UniProtKB-UniRule"/>
</dbReference>
<comment type="cofactor">
    <cofactor evidence="2">
        <name>Mg(2+)</name>
        <dbReference type="ChEBI" id="CHEBI:18420"/>
    </cofactor>
</comment>
<keyword evidence="7 15" id="KW-0547">Nucleotide-binding</keyword>
<keyword evidence="8 14" id="KW-0658">Purine biosynthesis</keyword>
<keyword evidence="5 14" id="KW-0436">Ligase</keyword>
<keyword evidence="6" id="KW-0479">Metal-binding</keyword>
<evidence type="ECO:0000256" key="11">
    <source>
        <dbReference type="ARBA" id="ARBA00038345"/>
    </source>
</evidence>
<name>A0A0F5Q6E3_9HYPH</name>
<evidence type="ECO:0000256" key="1">
    <source>
        <dbReference type="ARBA" id="ARBA00001936"/>
    </source>
</evidence>